<protein>
    <submittedName>
        <fullName evidence="2">Hydrolase</fullName>
    </submittedName>
</protein>
<dbReference type="GO" id="GO:0016787">
    <property type="term" value="F:hydrolase activity"/>
    <property type="evidence" value="ECO:0007669"/>
    <property type="project" value="UniProtKB-KW"/>
</dbReference>
<keyword evidence="3" id="KW-1185">Reference proteome</keyword>
<dbReference type="OrthoDB" id="7616949at2"/>
<gene>
    <name evidence="2" type="ORF">FA707_05870</name>
</gene>
<dbReference type="RefSeq" id="WP_136953354.1">
    <property type="nucleotide sequence ID" value="NZ_CP039712.1"/>
</dbReference>
<dbReference type="PANTHER" id="PTHR14859">
    <property type="entry name" value="CALCOFLUOR WHITE HYPERSENSITIVE PROTEIN PRECURSOR"/>
    <property type="match status" value="1"/>
</dbReference>
<name>A0A4D7CTJ7_9ENTE</name>
<evidence type="ECO:0000313" key="2">
    <source>
        <dbReference type="EMBL" id="QCI86523.1"/>
    </source>
</evidence>
<dbReference type="GO" id="GO:0006506">
    <property type="term" value="P:GPI anchor biosynthetic process"/>
    <property type="evidence" value="ECO:0007669"/>
    <property type="project" value="TreeGrafter"/>
</dbReference>
<dbReference type="Proteomes" id="UP000298615">
    <property type="component" value="Chromosome"/>
</dbReference>
<dbReference type="Gene3D" id="3.60.10.10">
    <property type="entry name" value="Endonuclease/exonuclease/phosphatase"/>
    <property type="match status" value="1"/>
</dbReference>
<dbReference type="AlphaFoldDB" id="A0A4D7CTJ7"/>
<dbReference type="Pfam" id="PF03372">
    <property type="entry name" value="Exo_endo_phos"/>
    <property type="match status" value="1"/>
</dbReference>
<keyword evidence="2" id="KW-0378">Hydrolase</keyword>
<evidence type="ECO:0000259" key="1">
    <source>
        <dbReference type="Pfam" id="PF03372"/>
    </source>
</evidence>
<dbReference type="InterPro" id="IPR005135">
    <property type="entry name" value="Endo/exonuclease/phosphatase"/>
</dbReference>
<dbReference type="InterPro" id="IPR051916">
    <property type="entry name" value="GPI-anchor_lipid_remodeler"/>
</dbReference>
<feature type="domain" description="Endonuclease/exonuclease/phosphatase" evidence="1">
    <location>
        <begin position="93"/>
        <end position="277"/>
    </location>
</feature>
<accession>A0A4D7CTJ7</accession>
<dbReference type="EMBL" id="CP039712">
    <property type="protein sequence ID" value="QCI86523.1"/>
    <property type="molecule type" value="Genomic_DNA"/>
</dbReference>
<organism evidence="2 3">
    <name type="scientific">Vagococcus zengguangii</name>
    <dbReference type="NCBI Taxonomy" id="2571750"/>
    <lineage>
        <taxon>Bacteria</taxon>
        <taxon>Bacillati</taxon>
        <taxon>Bacillota</taxon>
        <taxon>Bacilli</taxon>
        <taxon>Lactobacillales</taxon>
        <taxon>Enterococcaceae</taxon>
        <taxon>Vagococcus</taxon>
    </lineage>
</organism>
<dbReference type="InterPro" id="IPR036691">
    <property type="entry name" value="Endo/exonu/phosph_ase_sf"/>
</dbReference>
<evidence type="ECO:0000313" key="3">
    <source>
        <dbReference type="Proteomes" id="UP000298615"/>
    </source>
</evidence>
<dbReference type="KEGG" id="vao:FA707_05870"/>
<proteinExistence type="predicted"/>
<dbReference type="SUPFAM" id="SSF56219">
    <property type="entry name" value="DNase I-like"/>
    <property type="match status" value="1"/>
</dbReference>
<sequence>MKKLFKGLLIVISFILLIAICYISYLFLDYKRLPDNLALEVVNQTKLATPESKNHYQVTSFNIGYAAYPDDYSFFIDGGKYSRAYDKQTVLNNLDGIISNLKALDSDIIMLQEVDTKGHRSKNVQEVDYLATNLNQYHYVFGQNYDSSYLFYPITQPIGAATSGLLSLSKYPIEKSTRYTLPIETDINKFFDLDRAFTVSETTLDGHPLTFINVHLSAFTKDKNILENQIKRLSSFMTQAYKDGNSVIVAGDFNHDMLGNSPEVFNTDRLVRTWTHPFPEDLLPEHFSIPKGNLASDKVPSVRSNGEPYEPGKSFVSIVDGFIVSDDIVVEDLSVHNIDFKYSDHQPITLTFNISK</sequence>
<reference evidence="2 3" key="1">
    <citation type="submission" date="2019-04" db="EMBL/GenBank/DDBJ databases">
        <title>Vagococcus sp. nov., isolated from faeces of yaks (Bos grunniens).</title>
        <authorList>
            <person name="Ge Y."/>
        </authorList>
    </citation>
    <scope>NUCLEOTIDE SEQUENCE [LARGE SCALE GENOMIC DNA]</scope>
    <source>
        <strain evidence="2 3">MN-17</strain>
    </source>
</reference>
<dbReference type="GO" id="GO:0016020">
    <property type="term" value="C:membrane"/>
    <property type="evidence" value="ECO:0007669"/>
    <property type="project" value="GOC"/>
</dbReference>
<dbReference type="PANTHER" id="PTHR14859:SF1">
    <property type="entry name" value="PGAP2-INTERACTING PROTEIN"/>
    <property type="match status" value="1"/>
</dbReference>